<organism evidence="1 2">
    <name type="scientific">Ophiobolus disseminans</name>
    <dbReference type="NCBI Taxonomy" id="1469910"/>
    <lineage>
        <taxon>Eukaryota</taxon>
        <taxon>Fungi</taxon>
        <taxon>Dikarya</taxon>
        <taxon>Ascomycota</taxon>
        <taxon>Pezizomycotina</taxon>
        <taxon>Dothideomycetes</taxon>
        <taxon>Pleosporomycetidae</taxon>
        <taxon>Pleosporales</taxon>
        <taxon>Pleosporineae</taxon>
        <taxon>Phaeosphaeriaceae</taxon>
        <taxon>Ophiobolus</taxon>
    </lineage>
</organism>
<name>A0A6A7AC98_9PLEO</name>
<accession>A0A6A7AC98</accession>
<dbReference type="OrthoDB" id="5335493at2759"/>
<dbReference type="AlphaFoldDB" id="A0A6A7AC98"/>
<protein>
    <submittedName>
        <fullName evidence="1">Uncharacterized protein</fullName>
    </submittedName>
</protein>
<evidence type="ECO:0000313" key="1">
    <source>
        <dbReference type="EMBL" id="KAF2830297.1"/>
    </source>
</evidence>
<sequence>MGQESPNSSADSAISHDALTHQRHDSLTSTPALNHATNDTLQHSQNSTTSIEHSLLKLSLLPVQSEMDTIVNAIRQFIQDERVRSFSFLGRHSHCYMRQQDLLAISPASPDDLRSMRAQDAKRGQLSGFSDDQFFVFDELMDSYDLGRIVAVTMSPGQPQDIHHMTTTVPLPRGGVQTSPASTWIRETYTWDDDGGMKFSAEQYEEQRLWWHAIGKSFRLMDLPAELRESVYLQIIGPIVVPDTYKHRVILGRGQMIGIKKRSGRNRDPDIDPPNMTIMRVSKRVQSEATIVANRDTFKRLGLRLSGMQAESMARVQPKVALGPLVTAMSALPASSAFLRNIQLEMPAIGYFAFIDIHPAPGAPLARISSSPFRIDTLRTFRGLQRVDFRFIGPKHPDALCPWALLSGIKERGEHSCQRVWIDWFFTLAWHRLRALVASRNVRYTLSGCVKPTRKQYWERTLNSNRDDVKVTINEALRLLTEQKTDDAPAPCTCIEPCSRAEAKAVFSREWDAEDVRRIPGLQEHVDSIYWSFGE</sequence>
<keyword evidence="2" id="KW-1185">Reference proteome</keyword>
<evidence type="ECO:0000313" key="2">
    <source>
        <dbReference type="Proteomes" id="UP000799424"/>
    </source>
</evidence>
<dbReference type="Proteomes" id="UP000799424">
    <property type="component" value="Unassembled WGS sequence"/>
</dbReference>
<dbReference type="EMBL" id="MU006219">
    <property type="protein sequence ID" value="KAF2830297.1"/>
    <property type="molecule type" value="Genomic_DNA"/>
</dbReference>
<reference evidence="1" key="1">
    <citation type="journal article" date="2020" name="Stud. Mycol.">
        <title>101 Dothideomycetes genomes: a test case for predicting lifestyles and emergence of pathogens.</title>
        <authorList>
            <person name="Haridas S."/>
            <person name="Albert R."/>
            <person name="Binder M."/>
            <person name="Bloem J."/>
            <person name="Labutti K."/>
            <person name="Salamov A."/>
            <person name="Andreopoulos B."/>
            <person name="Baker S."/>
            <person name="Barry K."/>
            <person name="Bills G."/>
            <person name="Bluhm B."/>
            <person name="Cannon C."/>
            <person name="Castanera R."/>
            <person name="Culley D."/>
            <person name="Daum C."/>
            <person name="Ezra D."/>
            <person name="Gonzalez J."/>
            <person name="Henrissat B."/>
            <person name="Kuo A."/>
            <person name="Liang C."/>
            <person name="Lipzen A."/>
            <person name="Lutzoni F."/>
            <person name="Magnuson J."/>
            <person name="Mondo S."/>
            <person name="Nolan M."/>
            <person name="Ohm R."/>
            <person name="Pangilinan J."/>
            <person name="Park H.-J."/>
            <person name="Ramirez L."/>
            <person name="Alfaro M."/>
            <person name="Sun H."/>
            <person name="Tritt A."/>
            <person name="Yoshinaga Y."/>
            <person name="Zwiers L.-H."/>
            <person name="Turgeon B."/>
            <person name="Goodwin S."/>
            <person name="Spatafora J."/>
            <person name="Crous P."/>
            <person name="Grigoriev I."/>
        </authorList>
    </citation>
    <scope>NUCLEOTIDE SEQUENCE</scope>
    <source>
        <strain evidence="1">CBS 113818</strain>
    </source>
</reference>
<proteinExistence type="predicted"/>
<gene>
    <name evidence="1" type="ORF">CC86DRAFT_367095</name>
</gene>